<evidence type="ECO:0000256" key="9">
    <source>
        <dbReference type="ARBA" id="ARBA00023180"/>
    </source>
</evidence>
<feature type="region of interest" description="Disordered" evidence="16">
    <location>
        <begin position="187"/>
        <end position="223"/>
    </location>
</feature>
<evidence type="ECO:0000256" key="6">
    <source>
        <dbReference type="ARBA" id="ARBA00022968"/>
    </source>
</evidence>
<evidence type="ECO:0000256" key="12">
    <source>
        <dbReference type="ARBA" id="ARBA00036824"/>
    </source>
</evidence>
<feature type="compositionally biased region" description="Gly residues" evidence="16">
    <location>
        <begin position="202"/>
        <end position="212"/>
    </location>
</feature>
<evidence type="ECO:0000256" key="2">
    <source>
        <dbReference type="ARBA" id="ARBA00005641"/>
    </source>
</evidence>
<dbReference type="eggNOG" id="ENOG502QRG8">
    <property type="taxonomic scope" value="Eukaryota"/>
</dbReference>
<evidence type="ECO:0000256" key="11">
    <source>
        <dbReference type="ARBA" id="ARBA00023316"/>
    </source>
</evidence>
<evidence type="ECO:0000256" key="14">
    <source>
        <dbReference type="ARBA" id="ARBA00038929"/>
    </source>
</evidence>
<feature type="region of interest" description="Disordered" evidence="16">
    <location>
        <begin position="1"/>
        <end position="58"/>
    </location>
</feature>
<evidence type="ECO:0000256" key="5">
    <source>
        <dbReference type="ARBA" id="ARBA00022801"/>
    </source>
</evidence>
<keyword evidence="5" id="KW-0378">Hydrolase</keyword>
<keyword evidence="11" id="KW-0961">Cell wall biogenesis/degradation</keyword>
<comment type="caution">
    <text evidence="19">The sequence shown here is derived from an EMBL/GenBank/DDBJ whole genome shotgun (WGS) entry which is preliminary data.</text>
</comment>
<feature type="region of interest" description="Disordered" evidence="16">
    <location>
        <begin position="102"/>
        <end position="136"/>
    </location>
</feature>
<comment type="catalytic activity">
    <reaction evidence="12">
        <text>Successive hydrolysis of beta-D-glucose units from the non-reducing ends of (1-&gt;3)-beta-D-glucans, releasing alpha-glucose.</text>
        <dbReference type="EC" id="3.2.1.58"/>
    </reaction>
</comment>
<gene>
    <name evidence="19" type="ORF">WG66_16424</name>
</gene>
<keyword evidence="7 17" id="KW-1133">Transmembrane helix</keyword>
<protein>
    <recommendedName>
        <fullName evidence="14">glucan 1,3-beta-glucosidase</fullName>
        <ecNumber evidence="14">3.2.1.58</ecNumber>
    </recommendedName>
    <alternativeName>
        <fullName evidence="15">Exo-1,3-beta-glucanase D</fullName>
    </alternativeName>
</protein>
<dbReference type="FunFam" id="3.20.20.80:FF:000033">
    <property type="entry name" value="Glucan 1,3-beta-glucosidase A"/>
    <property type="match status" value="1"/>
</dbReference>
<evidence type="ECO:0000256" key="13">
    <source>
        <dbReference type="ARBA" id="ARBA00037126"/>
    </source>
</evidence>
<evidence type="ECO:0000256" key="8">
    <source>
        <dbReference type="ARBA" id="ARBA00023136"/>
    </source>
</evidence>
<proteinExistence type="inferred from homology"/>
<dbReference type="PANTHER" id="PTHR31297">
    <property type="entry name" value="GLUCAN ENDO-1,6-BETA-GLUCOSIDASE B"/>
    <property type="match status" value="1"/>
</dbReference>
<keyword evidence="10" id="KW-0326">Glycosidase</keyword>
<evidence type="ECO:0000256" key="17">
    <source>
        <dbReference type="SAM" id="Phobius"/>
    </source>
</evidence>
<dbReference type="GO" id="GO:0005576">
    <property type="term" value="C:extracellular region"/>
    <property type="evidence" value="ECO:0007669"/>
    <property type="project" value="TreeGrafter"/>
</dbReference>
<reference evidence="19 20" key="1">
    <citation type="submission" date="2015-12" db="EMBL/GenBank/DDBJ databases">
        <title>Draft genome sequence of Moniliophthora roreri, the causal agent of frosty pod rot of cacao.</title>
        <authorList>
            <person name="Aime M.C."/>
            <person name="Diaz-Valderrama J.R."/>
            <person name="Kijpornyongpan T."/>
            <person name="Phillips-Mora W."/>
        </authorList>
    </citation>
    <scope>NUCLEOTIDE SEQUENCE [LARGE SCALE GENOMIC DNA]</scope>
    <source>
        <strain evidence="19 20">MCA 2952</strain>
    </source>
</reference>
<dbReference type="InterPro" id="IPR017853">
    <property type="entry name" value="GH"/>
</dbReference>
<evidence type="ECO:0000313" key="19">
    <source>
        <dbReference type="EMBL" id="KTB30967.1"/>
    </source>
</evidence>
<dbReference type="Gene3D" id="3.20.20.80">
    <property type="entry name" value="Glycosidases"/>
    <property type="match status" value="1"/>
</dbReference>
<evidence type="ECO:0000256" key="16">
    <source>
        <dbReference type="SAM" id="MobiDB-lite"/>
    </source>
</evidence>
<keyword evidence="3" id="KW-1003">Cell membrane</keyword>
<feature type="transmembrane region" description="Helical" evidence="17">
    <location>
        <begin position="158"/>
        <end position="182"/>
    </location>
</feature>
<evidence type="ECO:0000256" key="15">
    <source>
        <dbReference type="ARBA" id="ARBA00041260"/>
    </source>
</evidence>
<dbReference type="PANTHER" id="PTHR31297:SF34">
    <property type="entry name" value="GLUCAN 1,3-BETA-GLUCOSIDASE 2"/>
    <property type="match status" value="1"/>
</dbReference>
<feature type="region of interest" description="Disordered" evidence="16">
    <location>
        <begin position="772"/>
        <end position="791"/>
    </location>
</feature>
<sequence>MAHQSRPADNVSYDPLPLEHPEHPPSPGPGATFHQTPPQSYSPGNHTPELPGDDLGLPAAAAQPRFLGHALYQESGHSVRNSYASSQHDYASIGRNSEYNSSVYALNDPRDPQSLSYEGQYRDDPHDEQGVSMSPMGRSRYMDEKRAVYAPPKSKRRVIIIAIIVAAILLILAIAIPVYFAVVKPNNKKANSDGSTSDSTSGGSGNGGGGKGTIAAVTGGDGSEVTMEDGSKMQYTNPFGGYWYYDVNDPFNNGAKAQSWTPALNETFNYGTDRIRGVNLGGWLTIEPFMQVTAPALFEKYASSNPKPVDEYTLHSAIKEKTGSFDDIEDHYKTFITEQDFVEMAGAGINYIRLPLPYWAIEVRENEPFYPKAAWNYFLKAIGWARKYGIRINLDLHAVPGSQNGWNHSGKLGDMNWLVGPMGLANAQRTLDYIRILAEFISQSQYCDVVTMFGIINEPRAVFAGNSQIMAFYAEAYKIIRDITGIGEGTWISFHDAFLSRDDWAGFLRGGDRMTLDSHPYIAFGGQSTEGWGSRTGSPCGWGGDVNKSMAAFGLTSAGEFSNAINDCGLWVNGVGQGVRYEGSFVAESFPRVGDCSQWTDWTKFDGNTKKEIKDFAMASMDGLQNYFFWTWKIGNSTDTGKVESPAWSYQLGLENGWMPKDPREADGFCGNTAPFTGAIQTGGANADVGAYPWPPATISGGGAATAVPTYTPTGAVPTLTGGTPTVSGLKPTKTADIGNGWANSNDQAGMMVPVAGCNYLDPWVGSNAPVPNPLCDGSKQDLQATPPPAM</sequence>
<dbReference type="Pfam" id="PF00150">
    <property type="entry name" value="Cellulase"/>
    <property type="match status" value="1"/>
</dbReference>
<feature type="domain" description="Glycoside hydrolase family 5" evidence="18">
    <location>
        <begin position="326"/>
        <end position="483"/>
    </location>
</feature>
<dbReference type="Proteomes" id="UP000054988">
    <property type="component" value="Unassembled WGS sequence"/>
</dbReference>
<evidence type="ECO:0000256" key="4">
    <source>
        <dbReference type="ARBA" id="ARBA00022692"/>
    </source>
</evidence>
<evidence type="ECO:0000256" key="1">
    <source>
        <dbReference type="ARBA" id="ARBA00004401"/>
    </source>
</evidence>
<feature type="compositionally biased region" description="Polar residues" evidence="16">
    <location>
        <begin position="33"/>
        <end position="45"/>
    </location>
</feature>
<comment type="subcellular location">
    <subcellularLocation>
        <location evidence="1">Cell membrane</location>
        <topology evidence="1">Single-pass type II membrane protein</topology>
    </subcellularLocation>
</comment>
<accession>A0A0W0F3N9</accession>
<dbReference type="SUPFAM" id="SSF51445">
    <property type="entry name" value="(Trans)glycosidases"/>
    <property type="match status" value="1"/>
</dbReference>
<evidence type="ECO:0000313" key="20">
    <source>
        <dbReference type="Proteomes" id="UP000054988"/>
    </source>
</evidence>
<keyword evidence="4 17" id="KW-0812">Transmembrane</keyword>
<comment type="function">
    <text evidence="13">Glucosidase involved in the degradation of cellulosic biomass. Active on lichenan.</text>
</comment>
<dbReference type="GO" id="GO:0005886">
    <property type="term" value="C:plasma membrane"/>
    <property type="evidence" value="ECO:0007669"/>
    <property type="project" value="UniProtKB-SubCell"/>
</dbReference>
<dbReference type="EC" id="3.2.1.58" evidence="14"/>
<comment type="similarity">
    <text evidence="2">Belongs to the glycosyl hydrolase 5 (cellulase A) family.</text>
</comment>
<keyword evidence="6" id="KW-0735">Signal-anchor</keyword>
<dbReference type="InterPro" id="IPR001547">
    <property type="entry name" value="Glyco_hydro_5"/>
</dbReference>
<dbReference type="GO" id="GO:0071555">
    <property type="term" value="P:cell wall organization"/>
    <property type="evidence" value="ECO:0007669"/>
    <property type="project" value="UniProtKB-KW"/>
</dbReference>
<feature type="compositionally biased region" description="Basic and acidic residues" evidence="16">
    <location>
        <begin position="120"/>
        <end position="129"/>
    </location>
</feature>
<dbReference type="EMBL" id="LATX01002354">
    <property type="protein sequence ID" value="KTB30967.1"/>
    <property type="molecule type" value="Genomic_DNA"/>
</dbReference>
<keyword evidence="9" id="KW-0325">Glycoprotein</keyword>
<keyword evidence="8 17" id="KW-0472">Membrane</keyword>
<evidence type="ECO:0000256" key="3">
    <source>
        <dbReference type="ARBA" id="ARBA00022475"/>
    </source>
</evidence>
<name>A0A0W0F3N9_MONRR</name>
<feature type="compositionally biased region" description="Low complexity" evidence="16">
    <location>
        <begin position="192"/>
        <end position="201"/>
    </location>
</feature>
<dbReference type="InterPro" id="IPR050386">
    <property type="entry name" value="Glycosyl_hydrolase_5"/>
</dbReference>
<evidence type="ECO:0000256" key="7">
    <source>
        <dbReference type="ARBA" id="ARBA00022989"/>
    </source>
</evidence>
<evidence type="ECO:0000256" key="10">
    <source>
        <dbReference type="ARBA" id="ARBA00023295"/>
    </source>
</evidence>
<dbReference type="GO" id="GO:0009251">
    <property type="term" value="P:glucan catabolic process"/>
    <property type="evidence" value="ECO:0007669"/>
    <property type="project" value="TreeGrafter"/>
</dbReference>
<dbReference type="GO" id="GO:0004338">
    <property type="term" value="F:glucan exo-1,3-beta-glucosidase activity"/>
    <property type="evidence" value="ECO:0007669"/>
    <property type="project" value="UniProtKB-EC"/>
</dbReference>
<dbReference type="AlphaFoldDB" id="A0A0W0F3N9"/>
<organism evidence="19 20">
    <name type="scientific">Moniliophthora roreri</name>
    <name type="common">Frosty pod rot fungus</name>
    <name type="synonym">Monilia roreri</name>
    <dbReference type="NCBI Taxonomy" id="221103"/>
    <lineage>
        <taxon>Eukaryota</taxon>
        <taxon>Fungi</taxon>
        <taxon>Dikarya</taxon>
        <taxon>Basidiomycota</taxon>
        <taxon>Agaricomycotina</taxon>
        <taxon>Agaricomycetes</taxon>
        <taxon>Agaricomycetidae</taxon>
        <taxon>Agaricales</taxon>
        <taxon>Marasmiineae</taxon>
        <taxon>Marasmiaceae</taxon>
        <taxon>Moniliophthora</taxon>
    </lineage>
</organism>
<dbReference type="GO" id="GO:0009986">
    <property type="term" value="C:cell surface"/>
    <property type="evidence" value="ECO:0007669"/>
    <property type="project" value="TreeGrafter"/>
</dbReference>
<evidence type="ECO:0000259" key="18">
    <source>
        <dbReference type="Pfam" id="PF00150"/>
    </source>
</evidence>